<dbReference type="Proteomes" id="UP000320011">
    <property type="component" value="Unassembled WGS sequence"/>
</dbReference>
<name>A0A558CE39_9PSEU</name>
<keyword evidence="1" id="KW-0472">Membrane</keyword>
<comment type="caution">
    <text evidence="2">The sequence shown here is derived from an EMBL/GenBank/DDBJ whole genome shotgun (WGS) entry which is preliminary data.</text>
</comment>
<evidence type="ECO:0000313" key="2">
    <source>
        <dbReference type="EMBL" id="TVT47044.1"/>
    </source>
</evidence>
<organism evidence="2 3">
    <name type="scientific">Amycolatopsis rhizosphaerae</name>
    <dbReference type="NCBI Taxonomy" id="2053003"/>
    <lineage>
        <taxon>Bacteria</taxon>
        <taxon>Bacillati</taxon>
        <taxon>Actinomycetota</taxon>
        <taxon>Actinomycetes</taxon>
        <taxon>Pseudonocardiales</taxon>
        <taxon>Pseudonocardiaceae</taxon>
        <taxon>Amycolatopsis</taxon>
    </lineage>
</organism>
<evidence type="ECO:0000256" key="1">
    <source>
        <dbReference type="SAM" id="Phobius"/>
    </source>
</evidence>
<feature type="transmembrane region" description="Helical" evidence="1">
    <location>
        <begin position="20"/>
        <end position="40"/>
    </location>
</feature>
<reference evidence="2 3" key="1">
    <citation type="submission" date="2019-07" db="EMBL/GenBank/DDBJ databases">
        <authorList>
            <person name="Duangmal K."/>
            <person name="Teo W.F.A."/>
        </authorList>
    </citation>
    <scope>NUCLEOTIDE SEQUENCE [LARGE SCALE GENOMIC DNA]</scope>
    <source>
        <strain evidence="2 3">TBRC 6029</strain>
    </source>
</reference>
<accession>A0A558CE39</accession>
<protein>
    <submittedName>
        <fullName evidence="2">Uncharacterized protein</fullName>
    </submittedName>
</protein>
<reference evidence="2 3" key="2">
    <citation type="submission" date="2019-08" db="EMBL/GenBank/DDBJ databases">
        <title>Amycolatopsis acidicola sp. nov., isolated from peat swamp forest soil.</title>
        <authorList>
            <person name="Srisuk N."/>
        </authorList>
    </citation>
    <scope>NUCLEOTIDE SEQUENCE [LARGE SCALE GENOMIC DNA]</scope>
    <source>
        <strain evidence="2 3">TBRC 6029</strain>
    </source>
</reference>
<proteinExistence type="predicted"/>
<keyword evidence="3" id="KW-1185">Reference proteome</keyword>
<dbReference type="AlphaFoldDB" id="A0A558CE39"/>
<keyword evidence="1" id="KW-1133">Transmembrane helix</keyword>
<sequence length="61" mass="6129">MTEQKDPAPRDEPARRRRIIGAAAAAAVIVAGAVAAVTLWPRGGGQNATGPATTVPVPTVV</sequence>
<keyword evidence="1" id="KW-0812">Transmembrane</keyword>
<gene>
    <name evidence="2" type="ORF">FNH05_19540</name>
</gene>
<evidence type="ECO:0000313" key="3">
    <source>
        <dbReference type="Proteomes" id="UP000320011"/>
    </source>
</evidence>
<feature type="non-terminal residue" evidence="2">
    <location>
        <position position="61"/>
    </location>
</feature>
<dbReference type="RefSeq" id="WP_222426657.1">
    <property type="nucleotide sequence ID" value="NZ_VJWX01000194.1"/>
</dbReference>
<dbReference type="EMBL" id="VJWX01000194">
    <property type="protein sequence ID" value="TVT47044.1"/>
    <property type="molecule type" value="Genomic_DNA"/>
</dbReference>